<dbReference type="SMART" id="SM00389">
    <property type="entry name" value="HOX"/>
    <property type="match status" value="1"/>
</dbReference>
<evidence type="ECO:0000256" key="3">
    <source>
        <dbReference type="ARBA" id="ARBA00023015"/>
    </source>
</evidence>
<keyword evidence="5 8" id="KW-0371">Homeobox</keyword>
<keyword evidence="3" id="KW-0805">Transcription regulation</keyword>
<feature type="compositionally biased region" description="Polar residues" evidence="9">
    <location>
        <begin position="248"/>
        <end position="263"/>
    </location>
</feature>
<feature type="compositionally biased region" description="Low complexity" evidence="9">
    <location>
        <begin position="152"/>
        <end position="174"/>
    </location>
</feature>
<dbReference type="PANTHER" id="PTHR11850">
    <property type="entry name" value="HOMEOBOX PROTEIN TRANSCRIPTION FACTORS"/>
    <property type="match status" value="1"/>
</dbReference>
<evidence type="ECO:0000256" key="2">
    <source>
        <dbReference type="ARBA" id="ARBA00006454"/>
    </source>
</evidence>
<evidence type="ECO:0000313" key="12">
    <source>
        <dbReference type="EMBL" id="PHT30132.1"/>
    </source>
</evidence>
<evidence type="ECO:0000256" key="1">
    <source>
        <dbReference type="ARBA" id="ARBA00004123"/>
    </source>
</evidence>
<sequence>MYYGGTSDNNIQADQHHHANNNIQTLYLMNPNSYMQGYNTTTDTQQQQQQLLFLNSSPAGNNALNPGNIPHAPLQHQQHFVGVPLPAVSLHDQINHHGLIQRLWNNQSGGHHHHESHQVIPSSVVVSTTTDLASQLGFQRPIVVSPTPQHRQQQQQQQQQGGLSLSLSPQQQQQISFNNISSTSSPRTNSITIRGSLDGGSSNMVLGSKYLKAAQELLDEVVNIVGKSIKRNDHQKKEENSMNKESMPLTSDVNTSSGTGSSRPKNEVAAELTTAQRQELQMKKAKLVTMLEEVEQRYRQYHHQMQIIVSSFEQVAGIGSAKSYTQLALHAISKQFRCLKDAIAEQIKATSKSLGEEEGIGGKIEGSRLKFVDHHLRQQRALQQLGMMQPNAWRPQRGLPERAVSVLRAWLFEHFLHPYPKDSDKIMLAKQTGLTRSQVSNWFINARVRLWKPMVEEMYLEEVKNQEQNSTTSQDDKNKENNIMVSKSIAPHEEKQPITTSLLQDGTEISTSTISTSPTVDAASLQAQHPHNFSFLGTFNMENTTTNTTAVVDHIENNAKKPRNDMQKYSPSSILSSVDMEAKARESSNKGFNNPLMAAYAMGDFGRFDPHEQMTANFHGNGVSLTLGLPPSENLAMPVSQQNYLSNQNIHMGSRPEMGSHYNRMGYESIDFQSGNKRFPTQLLPDFVTAYVQLMDELNIVRPSPLRLNGPGPVKSTLSGRSTPRGGSLSFRRLNSGRTPRRDGKSDAFSSEWFRSNRIVLWLLLIILWAYGGFYVQSRWVHGDNKEGIFGGSEGDVANVTSQPEEKVQRILVTSEN</sequence>
<dbReference type="InterPro" id="IPR006563">
    <property type="entry name" value="POX_dom"/>
</dbReference>
<evidence type="ECO:0000256" key="4">
    <source>
        <dbReference type="ARBA" id="ARBA00023125"/>
    </source>
</evidence>
<dbReference type="GO" id="GO:0003677">
    <property type="term" value="F:DNA binding"/>
    <property type="evidence" value="ECO:0007669"/>
    <property type="project" value="UniProtKB-UniRule"/>
</dbReference>
<evidence type="ECO:0000313" key="13">
    <source>
        <dbReference type="Proteomes" id="UP000224567"/>
    </source>
</evidence>
<dbReference type="CDD" id="cd00086">
    <property type="entry name" value="homeodomain"/>
    <property type="match status" value="1"/>
</dbReference>
<dbReference type="Pfam" id="PF05920">
    <property type="entry name" value="Homeobox_KN"/>
    <property type="match status" value="1"/>
</dbReference>
<evidence type="ECO:0000256" key="8">
    <source>
        <dbReference type="PROSITE-ProRule" id="PRU00108"/>
    </source>
</evidence>
<dbReference type="Pfam" id="PF07526">
    <property type="entry name" value="POX"/>
    <property type="match status" value="1"/>
</dbReference>
<evidence type="ECO:0000256" key="10">
    <source>
        <dbReference type="SAM" id="Phobius"/>
    </source>
</evidence>
<feature type="region of interest" description="Disordered" evidence="9">
    <location>
        <begin position="146"/>
        <end position="199"/>
    </location>
</feature>
<dbReference type="InterPro" id="IPR009057">
    <property type="entry name" value="Homeodomain-like_sf"/>
</dbReference>
<dbReference type="InterPro" id="IPR001356">
    <property type="entry name" value="HD"/>
</dbReference>
<dbReference type="SMART" id="SM00574">
    <property type="entry name" value="POX"/>
    <property type="match status" value="1"/>
</dbReference>
<protein>
    <submittedName>
        <fullName evidence="12">BEL1-like homeodomain protein 6</fullName>
    </submittedName>
</protein>
<dbReference type="AlphaFoldDB" id="A0A2G2VAX0"/>
<comment type="subcellular location">
    <subcellularLocation>
        <location evidence="1 8">Nucleus</location>
    </subcellularLocation>
</comment>
<feature type="domain" description="Homeobox" evidence="11">
    <location>
        <begin position="390"/>
        <end position="453"/>
    </location>
</feature>
<keyword evidence="6" id="KW-0804">Transcription</keyword>
<feature type="compositionally biased region" description="Basic and acidic residues" evidence="9">
    <location>
        <begin position="232"/>
        <end position="242"/>
    </location>
</feature>
<organism evidence="12 13">
    <name type="scientific">Capsicum baccatum</name>
    <name type="common">Peruvian pepper</name>
    <dbReference type="NCBI Taxonomy" id="33114"/>
    <lineage>
        <taxon>Eukaryota</taxon>
        <taxon>Viridiplantae</taxon>
        <taxon>Streptophyta</taxon>
        <taxon>Embryophyta</taxon>
        <taxon>Tracheophyta</taxon>
        <taxon>Spermatophyta</taxon>
        <taxon>Magnoliopsida</taxon>
        <taxon>eudicotyledons</taxon>
        <taxon>Gunneridae</taxon>
        <taxon>Pentapetalae</taxon>
        <taxon>asterids</taxon>
        <taxon>lamiids</taxon>
        <taxon>Solanales</taxon>
        <taxon>Solanaceae</taxon>
        <taxon>Solanoideae</taxon>
        <taxon>Capsiceae</taxon>
        <taxon>Capsicum</taxon>
    </lineage>
</organism>
<dbReference type="FunFam" id="1.10.10.60:FF:000117">
    <property type="entry name" value="BEL1-like homeodomain protein 9"/>
    <property type="match status" value="1"/>
</dbReference>
<dbReference type="InterPro" id="IPR050224">
    <property type="entry name" value="TALE_homeobox"/>
</dbReference>
<dbReference type="Gene3D" id="1.10.10.60">
    <property type="entry name" value="Homeodomain-like"/>
    <property type="match status" value="1"/>
</dbReference>
<feature type="compositionally biased region" description="Polar residues" evidence="9">
    <location>
        <begin position="175"/>
        <end position="199"/>
    </location>
</feature>
<evidence type="ECO:0000256" key="9">
    <source>
        <dbReference type="SAM" id="MobiDB-lite"/>
    </source>
</evidence>
<keyword evidence="7 8" id="KW-0539">Nucleus</keyword>
<feature type="DNA-binding region" description="Homeobox" evidence="8">
    <location>
        <begin position="392"/>
        <end position="454"/>
    </location>
</feature>
<keyword evidence="10" id="KW-1133">Transmembrane helix</keyword>
<dbReference type="OrthoDB" id="10056939at2759"/>
<evidence type="ECO:0000256" key="6">
    <source>
        <dbReference type="ARBA" id="ARBA00023163"/>
    </source>
</evidence>
<comment type="similarity">
    <text evidence="2">Belongs to the TALE/BELL homeobox family.</text>
</comment>
<keyword evidence="13" id="KW-1185">Reference proteome</keyword>
<gene>
    <name evidence="12" type="ORF">CQW23_30333</name>
</gene>
<evidence type="ECO:0000259" key="11">
    <source>
        <dbReference type="PROSITE" id="PS50071"/>
    </source>
</evidence>
<evidence type="ECO:0000256" key="7">
    <source>
        <dbReference type="ARBA" id="ARBA00023242"/>
    </source>
</evidence>
<reference evidence="13" key="2">
    <citation type="journal article" date="2017" name="J. Anim. Genet.">
        <title>Multiple reference genome sequences of hot pepper reveal the massive evolution of plant disease resistance genes by retroduplication.</title>
        <authorList>
            <person name="Kim S."/>
            <person name="Park J."/>
            <person name="Yeom S.-I."/>
            <person name="Kim Y.-M."/>
            <person name="Seo E."/>
            <person name="Kim K.-T."/>
            <person name="Kim M.-S."/>
            <person name="Lee J.M."/>
            <person name="Cheong K."/>
            <person name="Shin H.-S."/>
            <person name="Kim S.-B."/>
            <person name="Han K."/>
            <person name="Lee J."/>
            <person name="Park M."/>
            <person name="Lee H.-A."/>
            <person name="Lee H.-Y."/>
            <person name="Lee Y."/>
            <person name="Oh S."/>
            <person name="Lee J.H."/>
            <person name="Choi E."/>
            <person name="Choi E."/>
            <person name="Lee S.E."/>
            <person name="Jeon J."/>
            <person name="Kim H."/>
            <person name="Choi G."/>
            <person name="Song H."/>
            <person name="Lee J."/>
            <person name="Lee S.-C."/>
            <person name="Kwon J.-K."/>
            <person name="Lee H.-Y."/>
            <person name="Koo N."/>
            <person name="Hong Y."/>
            <person name="Kim R.W."/>
            <person name="Kang W.-H."/>
            <person name="Huh J.H."/>
            <person name="Kang B.-C."/>
            <person name="Yang T.-J."/>
            <person name="Lee Y.-H."/>
            <person name="Bennetzen J.L."/>
            <person name="Choi D."/>
        </authorList>
    </citation>
    <scope>NUCLEOTIDE SEQUENCE [LARGE SCALE GENOMIC DNA]</scope>
    <source>
        <strain evidence="13">cv. PBC81</strain>
    </source>
</reference>
<dbReference type="GO" id="GO:0005634">
    <property type="term" value="C:nucleus"/>
    <property type="evidence" value="ECO:0007669"/>
    <property type="project" value="UniProtKB-SubCell"/>
</dbReference>
<comment type="caution">
    <text evidence="12">The sequence shown here is derived from an EMBL/GenBank/DDBJ whole genome shotgun (WGS) entry which is preliminary data.</text>
</comment>
<keyword evidence="10" id="KW-0812">Transmembrane</keyword>
<dbReference type="InterPro" id="IPR008422">
    <property type="entry name" value="KN_HD"/>
</dbReference>
<feature type="region of interest" description="Disordered" evidence="9">
    <location>
        <begin position="232"/>
        <end position="267"/>
    </location>
</feature>
<feature type="transmembrane region" description="Helical" evidence="10">
    <location>
        <begin position="759"/>
        <end position="776"/>
    </location>
</feature>
<feature type="region of interest" description="Disordered" evidence="9">
    <location>
        <begin position="705"/>
        <end position="748"/>
    </location>
</feature>
<evidence type="ECO:0000256" key="5">
    <source>
        <dbReference type="ARBA" id="ARBA00023155"/>
    </source>
</evidence>
<proteinExistence type="inferred from homology"/>
<name>A0A2G2VAX0_CAPBA</name>
<dbReference type="SUPFAM" id="SSF46689">
    <property type="entry name" value="Homeodomain-like"/>
    <property type="match status" value="1"/>
</dbReference>
<dbReference type="GO" id="GO:0006355">
    <property type="term" value="P:regulation of DNA-templated transcription"/>
    <property type="evidence" value="ECO:0007669"/>
    <property type="project" value="InterPro"/>
</dbReference>
<reference evidence="12 13" key="1">
    <citation type="journal article" date="2017" name="Genome Biol.">
        <title>New reference genome sequences of hot pepper reveal the massive evolution of plant disease-resistance genes by retroduplication.</title>
        <authorList>
            <person name="Kim S."/>
            <person name="Park J."/>
            <person name="Yeom S.I."/>
            <person name="Kim Y.M."/>
            <person name="Seo E."/>
            <person name="Kim K.T."/>
            <person name="Kim M.S."/>
            <person name="Lee J.M."/>
            <person name="Cheong K."/>
            <person name="Shin H.S."/>
            <person name="Kim S.B."/>
            <person name="Han K."/>
            <person name="Lee J."/>
            <person name="Park M."/>
            <person name="Lee H.A."/>
            <person name="Lee H.Y."/>
            <person name="Lee Y."/>
            <person name="Oh S."/>
            <person name="Lee J.H."/>
            <person name="Choi E."/>
            <person name="Choi E."/>
            <person name="Lee S.E."/>
            <person name="Jeon J."/>
            <person name="Kim H."/>
            <person name="Choi G."/>
            <person name="Song H."/>
            <person name="Lee J."/>
            <person name="Lee S.C."/>
            <person name="Kwon J.K."/>
            <person name="Lee H.Y."/>
            <person name="Koo N."/>
            <person name="Hong Y."/>
            <person name="Kim R.W."/>
            <person name="Kang W.H."/>
            <person name="Huh J.H."/>
            <person name="Kang B.C."/>
            <person name="Yang T.J."/>
            <person name="Lee Y.H."/>
            <person name="Bennetzen J.L."/>
            <person name="Choi D."/>
        </authorList>
    </citation>
    <scope>NUCLEOTIDE SEQUENCE [LARGE SCALE GENOMIC DNA]</scope>
    <source>
        <strain evidence="13">cv. PBC81</strain>
    </source>
</reference>
<dbReference type="EMBL" id="MLFT02000057">
    <property type="protein sequence ID" value="PHT30132.1"/>
    <property type="molecule type" value="Genomic_DNA"/>
</dbReference>
<dbReference type="Proteomes" id="UP000224567">
    <property type="component" value="Unassembled WGS sequence"/>
</dbReference>
<keyword evidence="10" id="KW-0472">Membrane</keyword>
<dbReference type="STRING" id="33114.A0A2G2VAX0"/>
<accession>A0A2G2VAX0</accession>
<dbReference type="PROSITE" id="PS50071">
    <property type="entry name" value="HOMEOBOX_2"/>
    <property type="match status" value="1"/>
</dbReference>
<keyword evidence="4 8" id="KW-0238">DNA-binding</keyword>